<comment type="caution">
    <text evidence="1">The sequence shown here is derived from an EMBL/GenBank/DDBJ whole genome shotgun (WGS) entry which is preliminary data.</text>
</comment>
<feature type="non-terminal residue" evidence="1">
    <location>
        <position position="1"/>
    </location>
</feature>
<proteinExistence type="predicted"/>
<evidence type="ECO:0000313" key="2">
    <source>
        <dbReference type="Proteomes" id="UP000789702"/>
    </source>
</evidence>
<reference evidence="1" key="1">
    <citation type="submission" date="2021-06" db="EMBL/GenBank/DDBJ databases">
        <authorList>
            <person name="Kallberg Y."/>
            <person name="Tangrot J."/>
            <person name="Rosling A."/>
        </authorList>
    </citation>
    <scope>NUCLEOTIDE SEQUENCE</scope>
    <source>
        <strain evidence="1">IL203A</strain>
    </source>
</reference>
<dbReference type="EMBL" id="CAJVPU010017038">
    <property type="protein sequence ID" value="CAG8657074.1"/>
    <property type="molecule type" value="Genomic_DNA"/>
</dbReference>
<organism evidence="1 2">
    <name type="scientific">Dentiscutata heterogama</name>
    <dbReference type="NCBI Taxonomy" id="1316150"/>
    <lineage>
        <taxon>Eukaryota</taxon>
        <taxon>Fungi</taxon>
        <taxon>Fungi incertae sedis</taxon>
        <taxon>Mucoromycota</taxon>
        <taxon>Glomeromycotina</taxon>
        <taxon>Glomeromycetes</taxon>
        <taxon>Diversisporales</taxon>
        <taxon>Gigasporaceae</taxon>
        <taxon>Dentiscutata</taxon>
    </lineage>
</organism>
<name>A0ACA9NIJ0_9GLOM</name>
<protein>
    <submittedName>
        <fullName evidence="1">17273_t:CDS:1</fullName>
    </submittedName>
</protein>
<sequence>SITKSLPGATYDPELKQRHNDINKNRKNKRNRTQSDSIDSKNAEDYSRNLDVK</sequence>
<keyword evidence="2" id="KW-1185">Reference proteome</keyword>
<dbReference type="Proteomes" id="UP000789702">
    <property type="component" value="Unassembled WGS sequence"/>
</dbReference>
<evidence type="ECO:0000313" key="1">
    <source>
        <dbReference type="EMBL" id="CAG8657074.1"/>
    </source>
</evidence>
<accession>A0ACA9NIJ0</accession>
<gene>
    <name evidence="1" type="ORF">DHETER_LOCUS9575</name>
</gene>